<comment type="caution">
    <text evidence="1">The sequence shown here is derived from an EMBL/GenBank/DDBJ whole genome shotgun (WGS) entry which is preliminary data.</text>
</comment>
<organism evidence="1 2">
    <name type="scientific">Marivirga lumbricoides</name>
    <dbReference type="NCBI Taxonomy" id="1046115"/>
    <lineage>
        <taxon>Bacteria</taxon>
        <taxon>Pseudomonadati</taxon>
        <taxon>Bacteroidota</taxon>
        <taxon>Cytophagia</taxon>
        <taxon>Cytophagales</taxon>
        <taxon>Marivirgaceae</taxon>
        <taxon>Marivirga</taxon>
    </lineage>
</organism>
<dbReference type="Proteomes" id="UP000240608">
    <property type="component" value="Unassembled WGS sequence"/>
</dbReference>
<dbReference type="EMBL" id="PYVU01000292">
    <property type="protein sequence ID" value="PTB91884.1"/>
    <property type="molecule type" value="Genomic_DNA"/>
</dbReference>
<dbReference type="AlphaFoldDB" id="A0A2T4DDI3"/>
<name>A0A2T4DDI3_9BACT</name>
<accession>A0A2T4DDI3</accession>
<proteinExistence type="predicted"/>
<reference evidence="1 2" key="1">
    <citation type="submission" date="2018-03" db="EMBL/GenBank/DDBJ databases">
        <title>Cross-interface Injection: A General Nanoliter Liquid Handling Method Applied to Single Cells Genome Amplification Automated Nanoliter Liquid Handling Applied to Single Cell Multiple Displacement Amplification.</title>
        <authorList>
            <person name="Yun J."/>
            <person name="Xu P."/>
            <person name="Xu J."/>
            <person name="Dai X."/>
            <person name="Wang Y."/>
            <person name="Zheng X."/>
            <person name="Cao C."/>
            <person name="Yi Q."/>
            <person name="Zhu Y."/>
            <person name="Wang L."/>
            <person name="Dong Z."/>
            <person name="Huang Y."/>
            <person name="Huang L."/>
            <person name="Du W."/>
        </authorList>
    </citation>
    <scope>NUCLEOTIDE SEQUENCE [LARGE SCALE GENOMIC DNA]</scope>
    <source>
        <strain evidence="1 2">Z-D1-2</strain>
    </source>
</reference>
<evidence type="ECO:0000313" key="1">
    <source>
        <dbReference type="EMBL" id="PTB91884.1"/>
    </source>
</evidence>
<sequence>MKAITTFLFLLLFSFVSIGQEVFFDGMYVMDRDDGEKGAYYYRFYPSGQVMYVLTSSEDVNQVRSWLNLENINKHSNGFYFIEDNNIFMVLNTAFGSNLVRGSVEDKSLLLKTNFYSEGRVQGGKIISKYEYIEF</sequence>
<protein>
    <submittedName>
        <fullName evidence="1">Uncharacterized protein</fullName>
    </submittedName>
</protein>
<evidence type="ECO:0000313" key="2">
    <source>
        <dbReference type="Proteomes" id="UP000240608"/>
    </source>
</evidence>
<gene>
    <name evidence="1" type="ORF">C9994_14800</name>
</gene>